<feature type="compositionally biased region" description="Polar residues" evidence="1">
    <location>
        <begin position="45"/>
        <end position="58"/>
    </location>
</feature>
<dbReference type="Proteomes" id="UP000276834">
    <property type="component" value="Unassembled WGS sequence"/>
</dbReference>
<feature type="region of interest" description="Disordered" evidence="1">
    <location>
        <begin position="30"/>
        <end position="67"/>
    </location>
</feature>
<evidence type="ECO:0000313" key="2">
    <source>
        <dbReference type="EMBL" id="RLV93040.1"/>
    </source>
</evidence>
<gene>
    <name evidence="2" type="ORF">DV515_00013578</name>
</gene>
<proteinExistence type="predicted"/>
<name>A0A3L8S1I7_CHLGU</name>
<protein>
    <submittedName>
        <fullName evidence="2">Uncharacterized protein</fullName>
    </submittedName>
</protein>
<sequence>MQEETQKAAVEQPMRTSSWTILLQGVMNHPGHPGSKLCHHDQRSSKITMNGDDANSPSSPHPPVKKYGQVTTNTIKKESTKLTPVTCLTRVFLKTKQDSLQPTKTPDTHVHLLHPQFGWCREALPYQQRSSLAVGQGWKCGGADIPGQEENRPFHPSLLPSFPASLPPLPRREAVSLCERAQRGRKKRNCPSSSAEPRGLSAEDATAYEESEAH</sequence>
<accession>A0A3L8S1I7</accession>
<keyword evidence="3" id="KW-1185">Reference proteome</keyword>
<feature type="region of interest" description="Disordered" evidence="1">
    <location>
        <begin position="144"/>
        <end position="214"/>
    </location>
</feature>
<evidence type="ECO:0000256" key="1">
    <source>
        <dbReference type="SAM" id="MobiDB-lite"/>
    </source>
</evidence>
<dbReference type="EMBL" id="QUSF01000094">
    <property type="protein sequence ID" value="RLV93040.1"/>
    <property type="molecule type" value="Genomic_DNA"/>
</dbReference>
<reference evidence="2 3" key="1">
    <citation type="journal article" date="2018" name="Proc. R. Soc. B">
        <title>A non-coding region near Follistatin controls head colour polymorphism in the Gouldian finch.</title>
        <authorList>
            <person name="Toomey M.B."/>
            <person name="Marques C.I."/>
            <person name="Andrade P."/>
            <person name="Araujo P.M."/>
            <person name="Sabatino S."/>
            <person name="Gazda M.A."/>
            <person name="Afonso S."/>
            <person name="Lopes R.J."/>
            <person name="Corbo J.C."/>
            <person name="Carneiro M."/>
        </authorList>
    </citation>
    <scope>NUCLEOTIDE SEQUENCE [LARGE SCALE GENOMIC DNA]</scope>
    <source>
        <strain evidence="2">Red01</strain>
        <tissue evidence="2">Muscle</tissue>
    </source>
</reference>
<dbReference type="AlphaFoldDB" id="A0A3L8S1I7"/>
<comment type="caution">
    <text evidence="2">The sequence shown here is derived from an EMBL/GenBank/DDBJ whole genome shotgun (WGS) entry which is preliminary data.</text>
</comment>
<evidence type="ECO:0000313" key="3">
    <source>
        <dbReference type="Proteomes" id="UP000276834"/>
    </source>
</evidence>
<organism evidence="2 3">
    <name type="scientific">Chloebia gouldiae</name>
    <name type="common">Gouldian finch</name>
    <name type="synonym">Erythrura gouldiae</name>
    <dbReference type="NCBI Taxonomy" id="44316"/>
    <lineage>
        <taxon>Eukaryota</taxon>
        <taxon>Metazoa</taxon>
        <taxon>Chordata</taxon>
        <taxon>Craniata</taxon>
        <taxon>Vertebrata</taxon>
        <taxon>Euteleostomi</taxon>
        <taxon>Archelosauria</taxon>
        <taxon>Archosauria</taxon>
        <taxon>Dinosauria</taxon>
        <taxon>Saurischia</taxon>
        <taxon>Theropoda</taxon>
        <taxon>Coelurosauria</taxon>
        <taxon>Aves</taxon>
        <taxon>Neognathae</taxon>
        <taxon>Neoaves</taxon>
        <taxon>Telluraves</taxon>
        <taxon>Australaves</taxon>
        <taxon>Passeriformes</taxon>
        <taxon>Passeroidea</taxon>
        <taxon>Passeridae</taxon>
        <taxon>Chloebia</taxon>
    </lineage>
</organism>
<feature type="compositionally biased region" description="Low complexity" evidence="1">
    <location>
        <begin position="154"/>
        <end position="164"/>
    </location>
</feature>